<keyword evidence="1" id="KW-0378">Hydrolase</keyword>
<dbReference type="RefSeq" id="WP_251840445.1">
    <property type="nucleotide sequence ID" value="NZ_JACSPO010000010.1"/>
</dbReference>
<name>A0ABR8Z5Y0_9MICO</name>
<evidence type="ECO:0000256" key="1">
    <source>
        <dbReference type="ARBA" id="ARBA00022801"/>
    </source>
</evidence>
<feature type="chain" id="PRO_5045047014" evidence="4">
    <location>
        <begin position="29"/>
        <end position="775"/>
    </location>
</feature>
<evidence type="ECO:0000313" key="8">
    <source>
        <dbReference type="Proteomes" id="UP000661894"/>
    </source>
</evidence>
<dbReference type="SUPFAM" id="SSF81296">
    <property type="entry name" value="E set domains"/>
    <property type="match status" value="2"/>
</dbReference>
<evidence type="ECO:0000313" key="7">
    <source>
        <dbReference type="EMBL" id="MBD8063346.1"/>
    </source>
</evidence>
<feature type="signal peptide" evidence="4">
    <location>
        <begin position="1"/>
        <end position="28"/>
    </location>
</feature>
<dbReference type="Gene3D" id="2.60.120.200">
    <property type="match status" value="1"/>
</dbReference>
<evidence type="ECO:0000256" key="3">
    <source>
        <dbReference type="SAM" id="MobiDB-lite"/>
    </source>
</evidence>
<dbReference type="InterPro" id="IPR013320">
    <property type="entry name" value="ConA-like_dom_sf"/>
</dbReference>
<dbReference type="Pfam" id="PF08329">
    <property type="entry name" value="ChitinaseA_N"/>
    <property type="match status" value="1"/>
</dbReference>
<protein>
    <submittedName>
        <fullName evidence="7">DUF1349 domain-containing protein</fullName>
    </submittedName>
</protein>
<organism evidence="7 8">
    <name type="scientific">Oceanitalea stevensii</name>
    <dbReference type="NCBI Taxonomy" id="2763072"/>
    <lineage>
        <taxon>Bacteria</taxon>
        <taxon>Bacillati</taxon>
        <taxon>Actinomycetota</taxon>
        <taxon>Actinomycetes</taxon>
        <taxon>Micrococcales</taxon>
        <taxon>Bogoriellaceae</taxon>
        <taxon>Georgenia</taxon>
    </lineage>
</organism>
<comment type="caution">
    <text evidence="7">The sequence shown here is derived from an EMBL/GenBank/DDBJ whole genome shotgun (WGS) entry which is preliminary data.</text>
</comment>
<evidence type="ECO:0000256" key="4">
    <source>
        <dbReference type="SAM" id="SignalP"/>
    </source>
</evidence>
<accession>A0ABR8Z5Y0</accession>
<sequence>MRARAPRLATAAALAFTVLAGAMAPATAAGPREDAAATTQAATAVVQDGPSQEDLPVFEYQGVITDKETMSYNPTNEYIFPAVFHAGAHLEDPLAEWYLYLGPHDAPGGIVLMYSDSLAGPWTEYEGSPVIANEWGEHYSVSHVATPEPFWHPEEDELYLYFHGENTTTRYATSSDGIHFEYGGEAVTTAQGGPGITETSYARVFEHPDADSPYAYAMFYMDNTPQNIRRIRVAESHDGREWDVRPDPLVVPGAAEGQNVSSANLWEWEGQLYVIYHASSGKIHARTVNDALTETGPTWTLHEASGVGDDTGRVAAPDIVTDETGTYLFYESGDRLGATIKYAKLNPDAVREPAPGTDPDPLRQQCSGAASDEFDGAALDADLWSAGVRTDASAHELRDGSLVLPTYRAGVGGAPLLLQDLPDGAWEVTTELSISPDQSFQQAGLLLYADDANYAKLDLVHGSQGLRLEYILRRGGSDRNTGFDSVVPGAGLGETFWLRLTSDGDTAVASVSFDGETFEPWGRPVDLGALSPTAVGPFAMRGATDAAEIEASFAWLRWTPTAAEQEACEGGLVIPEIPDDDETSAPGKASLRTTSGWATGLHDGSFEVLVDLWWGTNGSVLALYENGELIAVENLELATPRAQSLRVPVSGRPNGTYTYTATLINSQGGTQTQPVTVVVDDAEPGRAQLSHDNWDGDGAFTVTANLWWGTNATSYRILEDGVVVAEGPLVAATPGAQRATATVSGRAPGTYTYVAELTNAAGTTASAPVKVTVRR</sequence>
<dbReference type="Proteomes" id="UP000661894">
    <property type="component" value="Unassembled WGS sequence"/>
</dbReference>
<dbReference type="Pfam" id="PF17851">
    <property type="entry name" value="GH43_C2"/>
    <property type="match status" value="1"/>
</dbReference>
<evidence type="ECO:0000259" key="5">
    <source>
        <dbReference type="Pfam" id="PF08329"/>
    </source>
</evidence>
<dbReference type="InterPro" id="IPR041542">
    <property type="entry name" value="GH43_C2"/>
</dbReference>
<keyword evidence="2" id="KW-0326">Glycosidase</keyword>
<dbReference type="Gene3D" id="2.115.10.20">
    <property type="entry name" value="Glycosyl hydrolase domain, family 43"/>
    <property type="match status" value="2"/>
</dbReference>
<reference evidence="7 8" key="1">
    <citation type="submission" date="2020-08" db="EMBL/GenBank/DDBJ databases">
        <title>A Genomic Blueprint of the Chicken Gut Microbiome.</title>
        <authorList>
            <person name="Gilroy R."/>
            <person name="Ravi A."/>
            <person name="Getino M."/>
            <person name="Pursley I."/>
            <person name="Horton D.L."/>
            <person name="Alikhan N.-F."/>
            <person name="Baker D."/>
            <person name="Gharbi K."/>
            <person name="Hall N."/>
            <person name="Watson M."/>
            <person name="Adriaenssens E.M."/>
            <person name="Foster-Nyarko E."/>
            <person name="Jarju S."/>
            <person name="Secka A."/>
            <person name="Antonio M."/>
            <person name="Oren A."/>
            <person name="Chaudhuri R."/>
            <person name="La Ragione R.M."/>
            <person name="Hildebrand F."/>
            <person name="Pallen M.J."/>
        </authorList>
    </citation>
    <scope>NUCLEOTIDE SEQUENCE [LARGE SCALE GENOMIC DNA]</scope>
    <source>
        <strain evidence="7 8">Sa1BUA1</strain>
    </source>
</reference>
<dbReference type="Gene3D" id="2.60.40.10">
    <property type="entry name" value="Immunoglobulins"/>
    <property type="match status" value="2"/>
</dbReference>
<dbReference type="InterPro" id="IPR023296">
    <property type="entry name" value="Glyco_hydro_beta-prop_sf"/>
</dbReference>
<dbReference type="EMBL" id="JACSPO010000010">
    <property type="protein sequence ID" value="MBD8063346.1"/>
    <property type="molecule type" value="Genomic_DNA"/>
</dbReference>
<dbReference type="InterPro" id="IPR013783">
    <property type="entry name" value="Ig-like_fold"/>
</dbReference>
<dbReference type="InterPro" id="IPR014756">
    <property type="entry name" value="Ig_E-set"/>
</dbReference>
<feature type="domain" description="Chitinase A N-terminal" evidence="5">
    <location>
        <begin position="700"/>
        <end position="773"/>
    </location>
</feature>
<dbReference type="SUPFAM" id="SSF49899">
    <property type="entry name" value="Concanavalin A-like lectins/glucanases"/>
    <property type="match status" value="1"/>
</dbReference>
<evidence type="ECO:0000256" key="2">
    <source>
        <dbReference type="ARBA" id="ARBA00023295"/>
    </source>
</evidence>
<dbReference type="SUPFAM" id="SSF75005">
    <property type="entry name" value="Arabinanase/levansucrase/invertase"/>
    <property type="match status" value="2"/>
</dbReference>
<keyword evidence="8" id="KW-1185">Reference proteome</keyword>
<proteinExistence type="predicted"/>
<gene>
    <name evidence="7" type="ORF">H9624_13560</name>
</gene>
<keyword evidence="4" id="KW-0732">Signal</keyword>
<evidence type="ECO:0000259" key="6">
    <source>
        <dbReference type="Pfam" id="PF17851"/>
    </source>
</evidence>
<feature type="domain" description="Beta-xylosidase C-terminal Concanavalin A-like" evidence="6">
    <location>
        <begin position="371"/>
        <end position="538"/>
    </location>
</feature>
<feature type="region of interest" description="Disordered" evidence="3">
    <location>
        <begin position="349"/>
        <end position="368"/>
    </location>
</feature>
<dbReference type="InterPro" id="IPR013540">
    <property type="entry name" value="ChitinaseA_N"/>
</dbReference>